<keyword evidence="1" id="KW-0732">Signal</keyword>
<dbReference type="Pfam" id="PF07383">
    <property type="entry name" value="DUF1496"/>
    <property type="match status" value="1"/>
</dbReference>
<dbReference type="AlphaFoldDB" id="A0A0J1GX70"/>
<dbReference type="Proteomes" id="UP000036097">
    <property type="component" value="Unassembled WGS sequence"/>
</dbReference>
<evidence type="ECO:0008006" key="4">
    <source>
        <dbReference type="Google" id="ProtNLM"/>
    </source>
</evidence>
<gene>
    <name evidence="2" type="ORF">ABT56_15575</name>
</gene>
<name>A0A0J1GX70_9GAMM</name>
<feature type="chain" id="PRO_5005252171" description="DUF1496 domain-containing protein" evidence="1">
    <location>
        <begin position="27"/>
        <end position="104"/>
    </location>
</feature>
<organism evidence="2 3">
    <name type="scientific">Photobacterium aquae</name>
    <dbReference type="NCBI Taxonomy" id="1195763"/>
    <lineage>
        <taxon>Bacteria</taxon>
        <taxon>Pseudomonadati</taxon>
        <taxon>Pseudomonadota</taxon>
        <taxon>Gammaproteobacteria</taxon>
        <taxon>Vibrionales</taxon>
        <taxon>Vibrionaceae</taxon>
        <taxon>Photobacterium</taxon>
    </lineage>
</organism>
<evidence type="ECO:0000313" key="2">
    <source>
        <dbReference type="EMBL" id="KLV04044.1"/>
    </source>
</evidence>
<dbReference type="EMBL" id="LDOT01000023">
    <property type="protein sequence ID" value="KLV04044.1"/>
    <property type="molecule type" value="Genomic_DNA"/>
</dbReference>
<feature type="signal peptide" evidence="1">
    <location>
        <begin position="1"/>
        <end position="26"/>
    </location>
</feature>
<keyword evidence="3" id="KW-1185">Reference proteome</keyword>
<evidence type="ECO:0000256" key="1">
    <source>
        <dbReference type="SAM" id="SignalP"/>
    </source>
</evidence>
<reference evidence="2 3" key="1">
    <citation type="submission" date="2015-05" db="EMBL/GenBank/DDBJ databases">
        <title>Photobacterium galathea sp. nov.</title>
        <authorList>
            <person name="Machado H."/>
            <person name="Gram L."/>
        </authorList>
    </citation>
    <scope>NUCLEOTIDE SEQUENCE [LARGE SCALE GENOMIC DNA]</scope>
    <source>
        <strain evidence="2 3">CGMCC 1.12159</strain>
    </source>
</reference>
<protein>
    <recommendedName>
        <fullName evidence="4">DUF1496 domain-containing protein</fullName>
    </recommendedName>
</protein>
<accession>A0A0J1GX70</accession>
<dbReference type="PATRIC" id="fig|1195763.3.peg.3315"/>
<evidence type="ECO:0000313" key="3">
    <source>
        <dbReference type="Proteomes" id="UP000036097"/>
    </source>
</evidence>
<dbReference type="PROSITE" id="PS51257">
    <property type="entry name" value="PROKAR_LIPOPROTEIN"/>
    <property type="match status" value="1"/>
</dbReference>
<comment type="caution">
    <text evidence="2">The sequence shown here is derived from an EMBL/GenBank/DDBJ whole genome shotgun (WGS) entry which is preliminary data.</text>
</comment>
<proteinExistence type="predicted"/>
<sequence>MLLKEKSLLRTSVCLFLALSCGSVAAKEYSSSDMSGTSTKAIFKPNLTLEGQLGPQRVCYYNGQAYSLGSVLAVEGIVLECTPEKTFETNGKLKWSRIEKTSSN</sequence>
<dbReference type="InterPro" id="IPR009971">
    <property type="entry name" value="DUF1496"/>
</dbReference>